<dbReference type="PANTHER" id="PTHR21240">
    <property type="entry name" value="2-AMINO-3-CARBOXYLMUCONATE-6-SEMIALDEHYDE DECARBOXYLASE"/>
    <property type="match status" value="1"/>
</dbReference>
<keyword evidence="3" id="KW-0378">Hydrolase</keyword>
<dbReference type="GO" id="GO:0019748">
    <property type="term" value="P:secondary metabolic process"/>
    <property type="evidence" value="ECO:0007669"/>
    <property type="project" value="TreeGrafter"/>
</dbReference>
<evidence type="ECO:0000256" key="1">
    <source>
        <dbReference type="ARBA" id="ARBA00023239"/>
    </source>
</evidence>
<accession>A0A0H4P9I7</accession>
<dbReference type="GO" id="GO:0016787">
    <property type="term" value="F:hydrolase activity"/>
    <property type="evidence" value="ECO:0007669"/>
    <property type="project" value="UniProtKB-KW"/>
</dbReference>
<dbReference type="PANTHER" id="PTHR21240:SF28">
    <property type="entry name" value="ISO-OROTATE DECARBOXYLASE (EUROFUNG)"/>
    <property type="match status" value="1"/>
</dbReference>
<protein>
    <submittedName>
        <fullName evidence="3">Amidohydrolase 2</fullName>
    </submittedName>
</protein>
<sequence>MNRRKFFSTGAVSVSGIALGVHMTGFTSKEKPQEENDLMKEVMKYRKIDSHAHVYFTADSPETQIGFADRLGIEKMVISRPMAPGSKGLPEEFIACNDLILKSMKKYPDRFIGQPTVNPAFPKQAMEEIKRCMDHGMTGLKLYNHVKISDPLFYPIIEKYIDMKMIILMHMGIGKSRVIFDAREPENVSTPDDFVLIAERYPEAMFQLAHLAGGGDWLDACKAVAPYPNVFVDVSGSNNEGDIIPYAMEHVGEDRIFFGCDNSFFQGVGHMMAADLTDTQRKKLFFDNYNNVLKKSGNHVDR</sequence>
<keyword evidence="1" id="KW-0456">Lyase</keyword>
<dbReference type="EMBL" id="CP012040">
    <property type="protein sequence ID" value="AKP49800.1"/>
    <property type="molecule type" value="Genomic_DNA"/>
</dbReference>
<dbReference type="Pfam" id="PF04909">
    <property type="entry name" value="Amidohydro_2"/>
    <property type="match status" value="1"/>
</dbReference>
<dbReference type="SUPFAM" id="SSF51556">
    <property type="entry name" value="Metallo-dependent hydrolases"/>
    <property type="match status" value="1"/>
</dbReference>
<dbReference type="InterPro" id="IPR032466">
    <property type="entry name" value="Metal_Hydrolase"/>
</dbReference>
<dbReference type="KEGG" id="camu:CA2015_0321"/>
<dbReference type="GO" id="GO:0005737">
    <property type="term" value="C:cytoplasm"/>
    <property type="evidence" value="ECO:0007669"/>
    <property type="project" value="TreeGrafter"/>
</dbReference>
<proteinExistence type="predicted"/>
<feature type="domain" description="Amidohydrolase-related" evidence="2">
    <location>
        <begin position="48"/>
        <end position="261"/>
    </location>
</feature>
<evidence type="ECO:0000313" key="4">
    <source>
        <dbReference type="Proteomes" id="UP000036520"/>
    </source>
</evidence>
<dbReference type="InterPro" id="IPR006680">
    <property type="entry name" value="Amidohydro-rel"/>
</dbReference>
<evidence type="ECO:0000313" key="3">
    <source>
        <dbReference type="EMBL" id="AKP49800.1"/>
    </source>
</evidence>
<dbReference type="GO" id="GO:0016831">
    <property type="term" value="F:carboxy-lyase activity"/>
    <property type="evidence" value="ECO:0007669"/>
    <property type="project" value="InterPro"/>
</dbReference>
<gene>
    <name evidence="3" type="ORF">CA2015_0321</name>
</gene>
<organism evidence="3 4">
    <name type="scientific">Cyclobacterium amurskyense</name>
    <dbReference type="NCBI Taxonomy" id="320787"/>
    <lineage>
        <taxon>Bacteria</taxon>
        <taxon>Pseudomonadati</taxon>
        <taxon>Bacteroidota</taxon>
        <taxon>Cytophagia</taxon>
        <taxon>Cytophagales</taxon>
        <taxon>Cyclobacteriaceae</taxon>
        <taxon>Cyclobacterium</taxon>
    </lineage>
</organism>
<dbReference type="OrthoDB" id="9777673at2"/>
<dbReference type="Gene3D" id="3.20.20.140">
    <property type="entry name" value="Metal-dependent hydrolases"/>
    <property type="match status" value="1"/>
</dbReference>
<dbReference type="STRING" id="320787.CA2015_0321"/>
<dbReference type="AlphaFoldDB" id="A0A0H4P9I7"/>
<name>A0A0H4P9I7_9BACT</name>
<dbReference type="Proteomes" id="UP000036520">
    <property type="component" value="Chromosome"/>
</dbReference>
<reference evidence="3 4" key="1">
    <citation type="submission" date="2015-07" db="EMBL/GenBank/DDBJ databases">
        <authorList>
            <person name="Kim K.M."/>
        </authorList>
    </citation>
    <scope>NUCLEOTIDE SEQUENCE [LARGE SCALE GENOMIC DNA]</scope>
    <source>
        <strain evidence="3 4">KCTC 12363</strain>
    </source>
</reference>
<keyword evidence="4" id="KW-1185">Reference proteome</keyword>
<dbReference type="InterPro" id="IPR032465">
    <property type="entry name" value="ACMSD"/>
</dbReference>
<evidence type="ECO:0000259" key="2">
    <source>
        <dbReference type="Pfam" id="PF04909"/>
    </source>
</evidence>
<dbReference type="RefSeq" id="WP_048640302.1">
    <property type="nucleotide sequence ID" value="NZ_CP012040.1"/>
</dbReference>